<dbReference type="KEGG" id="hyh:D3Y59_02465"/>
<dbReference type="CDD" id="cd00293">
    <property type="entry name" value="USP-like"/>
    <property type="match status" value="1"/>
</dbReference>
<dbReference type="InterPro" id="IPR006016">
    <property type="entry name" value="UspA"/>
</dbReference>
<evidence type="ECO:0000313" key="3">
    <source>
        <dbReference type="EMBL" id="AYA36017.1"/>
    </source>
</evidence>
<dbReference type="AlphaFoldDB" id="A0A3B7RP68"/>
<name>A0A3B7RP68_9BACT</name>
<dbReference type="Gene3D" id="3.40.50.12370">
    <property type="match status" value="1"/>
</dbReference>
<dbReference type="Pfam" id="PF00582">
    <property type="entry name" value="Usp"/>
    <property type="match status" value="1"/>
</dbReference>
<feature type="domain" description="UspA" evidence="2">
    <location>
        <begin position="24"/>
        <end position="158"/>
    </location>
</feature>
<dbReference type="PANTHER" id="PTHR46268:SF6">
    <property type="entry name" value="UNIVERSAL STRESS PROTEIN UP12"/>
    <property type="match status" value="1"/>
</dbReference>
<dbReference type="Proteomes" id="UP000262802">
    <property type="component" value="Chromosome"/>
</dbReference>
<dbReference type="RefSeq" id="WP_119443604.1">
    <property type="nucleotide sequence ID" value="NZ_CP032317.1"/>
</dbReference>
<dbReference type="OrthoDB" id="9788959at2"/>
<organism evidence="3 4">
    <name type="scientific">Hymenobacter oligotrophus</name>
    <dbReference type="NCBI Taxonomy" id="2319843"/>
    <lineage>
        <taxon>Bacteria</taxon>
        <taxon>Pseudomonadati</taxon>
        <taxon>Bacteroidota</taxon>
        <taxon>Cytophagia</taxon>
        <taxon>Cytophagales</taxon>
        <taxon>Hymenobacteraceae</taxon>
        <taxon>Hymenobacter</taxon>
    </lineage>
</organism>
<proteinExistence type="inferred from homology"/>
<dbReference type="PANTHER" id="PTHR46268">
    <property type="entry name" value="STRESS RESPONSE PROTEIN NHAX"/>
    <property type="match status" value="1"/>
</dbReference>
<evidence type="ECO:0000256" key="1">
    <source>
        <dbReference type="ARBA" id="ARBA00008791"/>
    </source>
</evidence>
<dbReference type="SUPFAM" id="SSF52402">
    <property type="entry name" value="Adenine nucleotide alpha hydrolases-like"/>
    <property type="match status" value="2"/>
</dbReference>
<dbReference type="EMBL" id="CP032317">
    <property type="protein sequence ID" value="AYA36017.1"/>
    <property type="molecule type" value="Genomic_DNA"/>
</dbReference>
<accession>A0A3B7RP68</accession>
<comment type="similarity">
    <text evidence="1">Belongs to the universal stress protein A family.</text>
</comment>
<evidence type="ECO:0000313" key="4">
    <source>
        <dbReference type="Proteomes" id="UP000262802"/>
    </source>
</evidence>
<gene>
    <name evidence="3" type="ORF">D3Y59_02465</name>
</gene>
<sequence length="295" mass="31621">MPQPTAQPQFTNPVAPLGTPLSLLVLTNFFPAAHRAVRYAAELAAPLGAQLVLLHVRQAAVPGNDGDGDDATNPTWLRDSHERDGELLMALNALADEVHVPTSVELVPNLQPEIALDLAQRYQPALFVVGRAATEVAELSGPALAILRSGRFPVLLVPETYRGTCCPNRVAVAADGDPFRLDETAAGARQLLAELKPDLTVVNVSVVETDDYCLAARHQVEQSGLCAGARQVHTRAFQHLSTAQGLLQAVAATQAELLLLVARRHSVLGQMFHRSITDQLMQLSPVPVLLLPAHD</sequence>
<evidence type="ECO:0000259" key="2">
    <source>
        <dbReference type="Pfam" id="PF00582"/>
    </source>
</evidence>
<keyword evidence="4" id="KW-1185">Reference proteome</keyword>
<reference evidence="3 4" key="1">
    <citation type="submission" date="2018-09" db="EMBL/GenBank/DDBJ databases">
        <title>Hymenobacter medium sp. nov., isolated from R2A medium.</title>
        <authorList>
            <person name="Yingchao G."/>
        </authorList>
    </citation>
    <scope>NUCLEOTIDE SEQUENCE [LARGE SCALE GENOMIC DNA]</scope>
    <source>
        <strain evidence="4">sh-6</strain>
    </source>
</reference>
<protein>
    <submittedName>
        <fullName evidence="3">Universal stress protein</fullName>
    </submittedName>
</protein>